<evidence type="ECO:0000259" key="10">
    <source>
        <dbReference type="Pfam" id="PF01521"/>
    </source>
</evidence>
<comment type="similarity">
    <text evidence="2">Belongs to the HesB/IscA family.</text>
</comment>
<evidence type="ECO:0000256" key="8">
    <source>
        <dbReference type="ARBA" id="ARBA00077082"/>
    </source>
</evidence>
<evidence type="ECO:0000256" key="4">
    <source>
        <dbReference type="ARBA" id="ARBA00023004"/>
    </source>
</evidence>
<evidence type="ECO:0000256" key="9">
    <source>
        <dbReference type="ARBA" id="ARBA00093471"/>
    </source>
</evidence>
<dbReference type="EMBL" id="NCKV01002797">
    <property type="protein sequence ID" value="RWS26392.1"/>
    <property type="molecule type" value="Genomic_DNA"/>
</dbReference>
<gene>
    <name evidence="11" type="ORF">B4U80_07633</name>
</gene>
<dbReference type="Pfam" id="PF01521">
    <property type="entry name" value="Fe-S_biosyn"/>
    <property type="match status" value="1"/>
</dbReference>
<evidence type="ECO:0000313" key="12">
    <source>
        <dbReference type="Proteomes" id="UP000288716"/>
    </source>
</evidence>
<dbReference type="VEuPathDB" id="VectorBase:LDEU005649"/>
<accession>A0A443SFX4</accession>
<organism evidence="11 12">
    <name type="scientific">Leptotrombidium deliense</name>
    <dbReference type="NCBI Taxonomy" id="299467"/>
    <lineage>
        <taxon>Eukaryota</taxon>
        <taxon>Metazoa</taxon>
        <taxon>Ecdysozoa</taxon>
        <taxon>Arthropoda</taxon>
        <taxon>Chelicerata</taxon>
        <taxon>Arachnida</taxon>
        <taxon>Acari</taxon>
        <taxon>Acariformes</taxon>
        <taxon>Trombidiformes</taxon>
        <taxon>Prostigmata</taxon>
        <taxon>Anystina</taxon>
        <taxon>Parasitengona</taxon>
        <taxon>Trombiculoidea</taxon>
        <taxon>Trombiculidae</taxon>
        <taxon>Leptotrombidium</taxon>
    </lineage>
</organism>
<evidence type="ECO:0000256" key="1">
    <source>
        <dbReference type="ARBA" id="ARBA00004173"/>
    </source>
</evidence>
<dbReference type="NCBIfam" id="TIGR00049">
    <property type="entry name" value="iron-sulfur cluster assembly accessory protein"/>
    <property type="match status" value="1"/>
</dbReference>
<keyword evidence="5" id="KW-0496">Mitochondrion</keyword>
<feature type="domain" description="Core" evidence="10">
    <location>
        <begin position="39"/>
        <end position="137"/>
    </location>
</feature>
<dbReference type="InterPro" id="IPR016092">
    <property type="entry name" value="ATAP"/>
</dbReference>
<comment type="subcellular location">
    <subcellularLocation>
        <location evidence="1">Mitochondrion</location>
    </subcellularLocation>
</comment>
<comment type="function">
    <text evidence="6">Involved in the maturation of mitochondrial 4Fe-4S proteins functioning late in the iron-sulfur cluster assembly pathway. May be involved in the binding of an intermediate of Fe/S cluster assembly.</text>
</comment>
<keyword evidence="4" id="KW-0408">Iron</keyword>
<dbReference type="Gene3D" id="2.60.300.12">
    <property type="entry name" value="HesB-like domain"/>
    <property type="match status" value="1"/>
</dbReference>
<dbReference type="AlphaFoldDB" id="A0A443SFX4"/>
<dbReference type="PANTHER" id="PTHR43011:SF1">
    <property type="entry name" value="IRON-SULFUR CLUSTER ASSEMBLY 2 HOMOLOG, MITOCHONDRIAL"/>
    <property type="match status" value="1"/>
</dbReference>
<dbReference type="SUPFAM" id="SSF89360">
    <property type="entry name" value="HesB-like domain"/>
    <property type="match status" value="1"/>
</dbReference>
<dbReference type="GO" id="GO:0051537">
    <property type="term" value="F:2 iron, 2 sulfur cluster binding"/>
    <property type="evidence" value="ECO:0007669"/>
    <property type="project" value="TreeGrafter"/>
</dbReference>
<proteinExistence type="inferred from homology"/>
<dbReference type="PANTHER" id="PTHR43011">
    <property type="entry name" value="IRON-SULFUR CLUSTER ASSEMBLY 2 HOMOLOG, MITOCHONDRIAL"/>
    <property type="match status" value="1"/>
</dbReference>
<comment type="subunit">
    <text evidence="9">Heterotetramer; forms a dimer of dimers with IBA57. Interacts with [2Fe-2S]-ISCA2 forming the heterodimer [2Fe- 2S]-ISCA2-IBA57 complex; [2Fe-2S] cluster binding is absolutely required to promote the complex formation.</text>
</comment>
<dbReference type="InterPro" id="IPR000361">
    <property type="entry name" value="ATAP_core_dom"/>
</dbReference>
<dbReference type="InterPro" id="IPR035903">
    <property type="entry name" value="HesB-like_dom_sf"/>
</dbReference>
<evidence type="ECO:0000256" key="3">
    <source>
        <dbReference type="ARBA" id="ARBA00022723"/>
    </source>
</evidence>
<dbReference type="GO" id="GO:0051539">
    <property type="term" value="F:4 iron, 4 sulfur cluster binding"/>
    <property type="evidence" value="ECO:0007669"/>
    <property type="project" value="TreeGrafter"/>
</dbReference>
<evidence type="ECO:0000313" key="11">
    <source>
        <dbReference type="EMBL" id="RWS26392.1"/>
    </source>
</evidence>
<evidence type="ECO:0000256" key="7">
    <source>
        <dbReference type="ARBA" id="ARBA00073313"/>
    </source>
</evidence>
<dbReference type="FunFam" id="2.60.300.12:FF:000006">
    <property type="entry name" value="Iron-sulfur cluster assembly 2 mitochondrial"/>
    <property type="match status" value="1"/>
</dbReference>
<protein>
    <recommendedName>
        <fullName evidence="7">Iron-sulfur cluster assembly 2 homolog, mitochondrial</fullName>
    </recommendedName>
    <alternativeName>
        <fullName evidence="8">HESB-like domain-containing protein 1</fullName>
    </alternativeName>
</protein>
<keyword evidence="12" id="KW-1185">Reference proteome</keyword>
<reference evidence="11 12" key="1">
    <citation type="journal article" date="2018" name="Gigascience">
        <title>Genomes of trombidid mites reveal novel predicted allergens and laterally-transferred genes associated with secondary metabolism.</title>
        <authorList>
            <person name="Dong X."/>
            <person name="Chaisiri K."/>
            <person name="Xia D."/>
            <person name="Armstrong S.D."/>
            <person name="Fang Y."/>
            <person name="Donnelly M.J."/>
            <person name="Kadowaki T."/>
            <person name="McGarry J.W."/>
            <person name="Darby A.C."/>
            <person name="Makepeace B.L."/>
        </authorList>
    </citation>
    <scope>NUCLEOTIDE SEQUENCE [LARGE SCALE GENOMIC DNA]</scope>
    <source>
        <strain evidence="11">UoL-UT</strain>
    </source>
</reference>
<keyword evidence="3" id="KW-0479">Metal-binding</keyword>
<dbReference type="GO" id="GO:0005506">
    <property type="term" value="F:iron ion binding"/>
    <property type="evidence" value="ECO:0007669"/>
    <property type="project" value="TreeGrafter"/>
</dbReference>
<comment type="caution">
    <text evidence="11">The sequence shown here is derived from an EMBL/GenBank/DDBJ whole genome shotgun (WGS) entry which is preliminary data.</text>
</comment>
<dbReference type="OrthoDB" id="1938621at2759"/>
<dbReference type="GO" id="GO:0016226">
    <property type="term" value="P:iron-sulfur cluster assembly"/>
    <property type="evidence" value="ECO:0007669"/>
    <property type="project" value="InterPro"/>
</dbReference>
<name>A0A443SFX4_9ACAR</name>
<evidence type="ECO:0000256" key="2">
    <source>
        <dbReference type="ARBA" id="ARBA00006718"/>
    </source>
</evidence>
<dbReference type="GO" id="GO:0120510">
    <property type="term" value="C:mitochondrial [4Fe-4S] assembly complex"/>
    <property type="evidence" value="ECO:0007669"/>
    <property type="project" value="UniProtKB-ARBA"/>
</dbReference>
<sequence>MQTFALSARLRSHLFATFERRMLRVATNSTAAANESKEQINISDNCVERLKKVADKAEFLRVEVDSGGCSGFQYKFKLDTKMNDDDRLFEKSGVKVVVDDVSLQYLKGAEIDYSQELIRSSFQVKNNPKAEHGCSCGASFTVKVG</sequence>
<evidence type="ECO:0000256" key="5">
    <source>
        <dbReference type="ARBA" id="ARBA00023128"/>
    </source>
</evidence>
<dbReference type="STRING" id="299467.A0A443SFX4"/>
<evidence type="ECO:0000256" key="6">
    <source>
        <dbReference type="ARBA" id="ARBA00057540"/>
    </source>
</evidence>
<dbReference type="Proteomes" id="UP000288716">
    <property type="component" value="Unassembled WGS sequence"/>
</dbReference>